<sequence length="127" mass="14122">MLTNNNRFTYDISLAPGSTYAPPSEEEVKAKIQEWPELSRSDAETELVLERFLHSLLAGLESDDARIESALLEGGRLHVTLHAPIGEETADRLVTQHAEKLGFNHLKLPELTVIHPFNKPGPGTTFH</sequence>
<dbReference type="AlphaFoldDB" id="A0AAW3V030"/>
<evidence type="ECO:0000313" key="2">
    <source>
        <dbReference type="Proteomes" id="UP000518681"/>
    </source>
</evidence>
<accession>A0AAW3V030</accession>
<gene>
    <name evidence="1" type="ORF">GGD69_005173</name>
</gene>
<dbReference type="RefSeq" id="WP_183800567.1">
    <property type="nucleotide sequence ID" value="NZ_JACIII010000013.1"/>
</dbReference>
<reference evidence="1 2" key="1">
    <citation type="submission" date="2020-08" db="EMBL/GenBank/DDBJ databases">
        <title>Genomic Encyclopedia of Type Strains, Phase IV (KMG-V): Genome sequencing to study the core and pangenomes of soil and plant-associated prokaryotes.</title>
        <authorList>
            <person name="Whitman W."/>
        </authorList>
    </citation>
    <scope>NUCLEOTIDE SEQUENCE [LARGE SCALE GENOMIC DNA]</scope>
    <source>
        <strain evidence="1 2">SEMIA 4013</strain>
    </source>
</reference>
<dbReference type="Proteomes" id="UP000518681">
    <property type="component" value="Unassembled WGS sequence"/>
</dbReference>
<evidence type="ECO:0000313" key="1">
    <source>
        <dbReference type="EMBL" id="MBB6204279.1"/>
    </source>
</evidence>
<proteinExistence type="predicted"/>
<name>A0AAW3V030_9BURK</name>
<organism evidence="1 2">
    <name type="scientific">Paraburkholderia fungorum</name>
    <dbReference type="NCBI Taxonomy" id="134537"/>
    <lineage>
        <taxon>Bacteria</taxon>
        <taxon>Pseudomonadati</taxon>
        <taxon>Pseudomonadota</taxon>
        <taxon>Betaproteobacteria</taxon>
        <taxon>Burkholderiales</taxon>
        <taxon>Burkholderiaceae</taxon>
        <taxon>Paraburkholderia</taxon>
    </lineage>
</organism>
<comment type="caution">
    <text evidence="1">The sequence shown here is derived from an EMBL/GenBank/DDBJ whole genome shotgun (WGS) entry which is preliminary data.</text>
</comment>
<protein>
    <submittedName>
        <fullName evidence="1">Uncharacterized protein</fullName>
    </submittedName>
</protein>
<dbReference type="EMBL" id="JACIIK010000009">
    <property type="protein sequence ID" value="MBB6204279.1"/>
    <property type="molecule type" value="Genomic_DNA"/>
</dbReference>